<protein>
    <recommendedName>
        <fullName evidence="1 3">chorismate mutase</fullName>
        <ecNumber evidence="1 3">5.4.99.5</ecNumber>
    </recommendedName>
</protein>
<dbReference type="Pfam" id="PF07736">
    <property type="entry name" value="CM_1"/>
    <property type="match status" value="1"/>
</dbReference>
<keyword evidence="3" id="KW-0413">Isomerase</keyword>
<accession>A0A1H2RCH5</accession>
<keyword evidence="5" id="KW-1185">Reference proteome</keyword>
<dbReference type="SUPFAM" id="SSF55298">
    <property type="entry name" value="YjgF-like"/>
    <property type="match status" value="1"/>
</dbReference>
<dbReference type="Proteomes" id="UP000199488">
    <property type="component" value="Unassembled WGS sequence"/>
</dbReference>
<dbReference type="Gene3D" id="3.30.1330.40">
    <property type="entry name" value="RutC-like"/>
    <property type="match status" value="1"/>
</dbReference>
<keyword evidence="2 3" id="KW-0057">Aromatic amino acid biosynthesis</keyword>
<dbReference type="GO" id="GO:0004106">
    <property type="term" value="F:chorismate mutase activity"/>
    <property type="evidence" value="ECO:0007669"/>
    <property type="project" value="UniProtKB-UniRule"/>
</dbReference>
<feature type="binding site" evidence="2">
    <location>
        <position position="6"/>
    </location>
    <ligand>
        <name>prephenate</name>
        <dbReference type="ChEBI" id="CHEBI:29934"/>
    </ligand>
</feature>
<evidence type="ECO:0000256" key="2">
    <source>
        <dbReference type="PIRSR" id="PIRSR005965-1"/>
    </source>
</evidence>
<dbReference type="InterPro" id="IPR008243">
    <property type="entry name" value="Chorismate_mutase_AroH"/>
</dbReference>
<evidence type="ECO:0000256" key="1">
    <source>
        <dbReference type="NCBIfam" id="TIGR01796"/>
    </source>
</evidence>
<dbReference type="RefSeq" id="WP_091611194.1">
    <property type="nucleotide sequence ID" value="NZ_FNNC01000001.1"/>
</dbReference>
<feature type="binding site" evidence="2">
    <location>
        <position position="89"/>
    </location>
    <ligand>
        <name>prephenate</name>
        <dbReference type="ChEBI" id="CHEBI:29934"/>
    </ligand>
</feature>
<evidence type="ECO:0000313" key="5">
    <source>
        <dbReference type="Proteomes" id="UP000199488"/>
    </source>
</evidence>
<dbReference type="AlphaFoldDB" id="A0A1H2RCH5"/>
<dbReference type="UniPathway" id="UPA00120">
    <property type="reaction ID" value="UER00203"/>
</dbReference>
<keyword evidence="2 3" id="KW-0028">Amino-acid biosynthesis</keyword>
<name>A0A1H2RCH5_9BACI</name>
<dbReference type="InterPro" id="IPR035959">
    <property type="entry name" value="RutC-like_sf"/>
</dbReference>
<dbReference type="EC" id="5.4.99.5" evidence="1 3"/>
<evidence type="ECO:0000256" key="3">
    <source>
        <dbReference type="PROSITE-ProRule" id="PRU00514"/>
    </source>
</evidence>
<dbReference type="GO" id="GO:0008652">
    <property type="term" value="P:amino acid biosynthetic process"/>
    <property type="evidence" value="ECO:0007669"/>
    <property type="project" value="UniProtKB-UniRule"/>
</dbReference>
<evidence type="ECO:0000313" key="4">
    <source>
        <dbReference type="EMBL" id="SDW17015.1"/>
    </source>
</evidence>
<dbReference type="GO" id="GO:0009073">
    <property type="term" value="P:aromatic amino acid family biosynthetic process"/>
    <property type="evidence" value="ECO:0007669"/>
    <property type="project" value="UniProtKB-UniRule"/>
</dbReference>
<dbReference type="PANTHER" id="PTHR21164">
    <property type="entry name" value="CHORISMATE MUTASE"/>
    <property type="match status" value="1"/>
</dbReference>
<proteinExistence type="predicted"/>
<dbReference type="EMBL" id="FNNC01000001">
    <property type="protein sequence ID" value="SDW17015.1"/>
    <property type="molecule type" value="Genomic_DNA"/>
</dbReference>
<dbReference type="PIRSF" id="PIRSF005965">
    <property type="entry name" value="Chor_mut_AroH"/>
    <property type="match status" value="1"/>
</dbReference>
<sequence length="126" mass="14070">MIRGVRGATTVKENRAEEIWEETGRVLEEMIAENHITADQVSHIWFTVTSDLDAAFPAKAARKIPGWEFVPVMCAQEIPVPGSLERCIRVMMTAEVNVPAEDVQHIFLNEAVALRPDLGLTKQKDS</sequence>
<dbReference type="NCBIfam" id="TIGR01796">
    <property type="entry name" value="CM_mono_aroH"/>
    <property type="match status" value="1"/>
</dbReference>
<comment type="catalytic activity">
    <reaction evidence="3">
        <text>chorismate = prephenate</text>
        <dbReference type="Rhea" id="RHEA:13897"/>
        <dbReference type="ChEBI" id="CHEBI:29748"/>
        <dbReference type="ChEBI" id="CHEBI:29934"/>
        <dbReference type="EC" id="5.4.99.5"/>
    </reaction>
</comment>
<dbReference type="STRING" id="1122204.SAMN05421781_0697"/>
<organism evidence="4 5">
    <name type="scientific">Marinococcus luteus</name>
    <dbReference type="NCBI Taxonomy" id="1122204"/>
    <lineage>
        <taxon>Bacteria</taxon>
        <taxon>Bacillati</taxon>
        <taxon>Bacillota</taxon>
        <taxon>Bacilli</taxon>
        <taxon>Bacillales</taxon>
        <taxon>Bacillaceae</taxon>
        <taxon>Marinococcus</taxon>
    </lineage>
</organism>
<dbReference type="GO" id="GO:0046417">
    <property type="term" value="P:chorismate metabolic process"/>
    <property type="evidence" value="ECO:0007669"/>
    <property type="project" value="TreeGrafter"/>
</dbReference>
<dbReference type="CDD" id="cd02185">
    <property type="entry name" value="AroH"/>
    <property type="match status" value="1"/>
</dbReference>
<dbReference type="PROSITE" id="PS51167">
    <property type="entry name" value="CHORISMATE_MUT_1"/>
    <property type="match status" value="1"/>
</dbReference>
<gene>
    <name evidence="4" type="ORF">SAMN05421781_0697</name>
</gene>
<dbReference type="PANTHER" id="PTHR21164:SF0">
    <property type="entry name" value="CHORISMATE MUTASE AROH"/>
    <property type="match status" value="1"/>
</dbReference>
<reference evidence="4 5" key="1">
    <citation type="submission" date="2016-10" db="EMBL/GenBank/DDBJ databases">
        <authorList>
            <person name="de Groot N.N."/>
        </authorList>
    </citation>
    <scope>NUCLEOTIDE SEQUENCE [LARGE SCALE GENOMIC DNA]</scope>
    <source>
        <strain evidence="4 5">DSM 23126</strain>
    </source>
</reference>
<dbReference type="OrthoDB" id="9802232at2"/>